<reference evidence="1" key="1">
    <citation type="submission" date="2020-08" db="EMBL/GenBank/DDBJ databases">
        <title>Multicomponent nature underlies the extraordinary mechanical properties of spider dragline silk.</title>
        <authorList>
            <person name="Kono N."/>
            <person name="Nakamura H."/>
            <person name="Mori M."/>
            <person name="Yoshida Y."/>
            <person name="Ohtoshi R."/>
            <person name="Malay A.D."/>
            <person name="Moran D.A.P."/>
            <person name="Tomita M."/>
            <person name="Numata K."/>
            <person name="Arakawa K."/>
        </authorList>
    </citation>
    <scope>NUCLEOTIDE SEQUENCE</scope>
</reference>
<dbReference type="Proteomes" id="UP000887159">
    <property type="component" value="Unassembled WGS sequence"/>
</dbReference>
<evidence type="ECO:0000313" key="2">
    <source>
        <dbReference type="Proteomes" id="UP000887159"/>
    </source>
</evidence>
<dbReference type="AlphaFoldDB" id="A0A8X6V8V6"/>
<keyword evidence="2" id="KW-1185">Reference proteome</keyword>
<accession>A0A8X6V8V6</accession>
<gene>
    <name evidence="1" type="ORF">TNCV_1503111</name>
</gene>
<sequence>MADILSRNPVESIIEEKVNWAIIRDMVLSSREQLIEVQRKDPELGHIYRYLENPEDSSVNATICENGSRDFRLIEGLLFYVKYATSLGEMRIYIPKSLRNEIMREFQDKPILGHLGRFKTYYKTSWYTRSSHG</sequence>
<comment type="caution">
    <text evidence="1">The sequence shown here is derived from an EMBL/GenBank/DDBJ whole genome shotgun (WGS) entry which is preliminary data.</text>
</comment>
<evidence type="ECO:0008006" key="3">
    <source>
        <dbReference type="Google" id="ProtNLM"/>
    </source>
</evidence>
<protein>
    <recommendedName>
        <fullName evidence="3">Integrase zinc-binding domain-containing protein</fullName>
    </recommendedName>
</protein>
<proteinExistence type="predicted"/>
<dbReference type="Gene3D" id="1.10.340.70">
    <property type="match status" value="1"/>
</dbReference>
<organism evidence="1 2">
    <name type="scientific">Trichonephila clavipes</name>
    <name type="common">Golden silk orbweaver</name>
    <name type="synonym">Nephila clavipes</name>
    <dbReference type="NCBI Taxonomy" id="2585209"/>
    <lineage>
        <taxon>Eukaryota</taxon>
        <taxon>Metazoa</taxon>
        <taxon>Ecdysozoa</taxon>
        <taxon>Arthropoda</taxon>
        <taxon>Chelicerata</taxon>
        <taxon>Arachnida</taxon>
        <taxon>Araneae</taxon>
        <taxon>Araneomorphae</taxon>
        <taxon>Entelegynae</taxon>
        <taxon>Araneoidea</taxon>
        <taxon>Nephilidae</taxon>
        <taxon>Trichonephila</taxon>
    </lineage>
</organism>
<evidence type="ECO:0000313" key="1">
    <source>
        <dbReference type="EMBL" id="GFX98733.1"/>
    </source>
</evidence>
<name>A0A8X6V8V6_TRICX</name>
<dbReference type="EMBL" id="BMAU01021203">
    <property type="protein sequence ID" value="GFX98733.1"/>
    <property type="molecule type" value="Genomic_DNA"/>
</dbReference>